<dbReference type="Pfam" id="PF01636">
    <property type="entry name" value="APH"/>
    <property type="match status" value="1"/>
</dbReference>
<feature type="domain" description="Aminoglycoside phosphotransferase" evidence="1">
    <location>
        <begin position="9"/>
        <end position="39"/>
    </location>
</feature>
<dbReference type="InterPro" id="IPR002575">
    <property type="entry name" value="Aminoglycoside_PTrfase"/>
</dbReference>
<dbReference type="Gene3D" id="3.90.1200.10">
    <property type="match status" value="1"/>
</dbReference>
<reference evidence="2" key="1">
    <citation type="submission" date="2016-03" db="EMBL/GenBank/DDBJ databases">
        <title>Draft genome sequence of Rosellinia necatrix.</title>
        <authorList>
            <person name="Kanematsu S."/>
        </authorList>
    </citation>
    <scope>NUCLEOTIDE SEQUENCE [LARGE SCALE GENOMIC DNA]</scope>
    <source>
        <strain evidence="2">W97</strain>
    </source>
</reference>
<name>A0A1S8A809_ROSNE</name>
<dbReference type="Proteomes" id="UP000054516">
    <property type="component" value="Unassembled WGS sequence"/>
</dbReference>
<dbReference type="SUPFAM" id="SSF56112">
    <property type="entry name" value="Protein kinase-like (PK-like)"/>
    <property type="match status" value="1"/>
</dbReference>
<sequence length="59" mass="6357">MLRGSKTHATVVDHGDLAPGNMMVHPGHKGVTGIIDWGNSWLCSRRMGEDQGLTLNGLM</sequence>
<dbReference type="AlphaFoldDB" id="A0A1S8A809"/>
<organism evidence="2">
    <name type="scientific">Rosellinia necatrix</name>
    <name type="common">White root-rot fungus</name>
    <dbReference type="NCBI Taxonomy" id="77044"/>
    <lineage>
        <taxon>Eukaryota</taxon>
        <taxon>Fungi</taxon>
        <taxon>Dikarya</taxon>
        <taxon>Ascomycota</taxon>
        <taxon>Pezizomycotina</taxon>
        <taxon>Sordariomycetes</taxon>
        <taxon>Xylariomycetidae</taxon>
        <taxon>Xylariales</taxon>
        <taxon>Xylariaceae</taxon>
        <taxon>Rosellinia</taxon>
    </lineage>
</organism>
<evidence type="ECO:0000259" key="1">
    <source>
        <dbReference type="Pfam" id="PF01636"/>
    </source>
</evidence>
<gene>
    <name evidence="2" type="ORF">SAMD00023353_2500460</name>
</gene>
<dbReference type="OrthoDB" id="5598852at2759"/>
<evidence type="ECO:0000313" key="2">
    <source>
        <dbReference type="EMBL" id="GAW26234.1"/>
    </source>
</evidence>
<proteinExistence type="predicted"/>
<keyword evidence="3" id="KW-1185">Reference proteome</keyword>
<accession>A0A1S8A809</accession>
<dbReference type="EMBL" id="DF977470">
    <property type="protein sequence ID" value="GAW26234.1"/>
    <property type="molecule type" value="Genomic_DNA"/>
</dbReference>
<protein>
    <recommendedName>
        <fullName evidence="1">Aminoglycoside phosphotransferase domain-containing protein</fullName>
    </recommendedName>
</protein>
<evidence type="ECO:0000313" key="3">
    <source>
        <dbReference type="Proteomes" id="UP000054516"/>
    </source>
</evidence>
<dbReference type="InterPro" id="IPR011009">
    <property type="entry name" value="Kinase-like_dom_sf"/>
</dbReference>